<evidence type="ECO:0000313" key="3">
    <source>
        <dbReference type="Proteomes" id="UP000053562"/>
    </source>
</evidence>
<keyword evidence="1" id="KW-0732">Signal</keyword>
<feature type="chain" id="PRO_5005322364" evidence="1">
    <location>
        <begin position="22"/>
        <end position="400"/>
    </location>
</feature>
<sequence>MKAIILISFLVTLFFNNGVDGHTCTKELYNMNFKDLSITSMVLEHSTTRKILGNWVHFFFSHFSNPTDAIKYVEDINLYALDNKDQTCFVRAFTIYLIQNYAKDIKSMSNTDNYETYFKNLLKDVHPDFSKDFLSLFTSATLLGYIDGLVLKEQDISNLKNDVNIFKKHISKADRRTHATYNTNPIPAFAPYDIRTFRRSYLPKEDPSISVSEVYAARDINFLAFLGVSDMYYNSDITQPARGTSIIISKRKRLGLKRRSSSLLLLGPHNHNPTFGFCVKDGKEDYFGSVDDLLPSFFSVMKTKMIYGHKRFLREFDYSLMHKTYKMPNLKGLRLLKSFFRRKNLENFVDMYSNLMSTELDFLTEDFAELFDITMNCHMREHFDRAIVNFHMIKEKGMES</sequence>
<reference evidence="2 3" key="1">
    <citation type="submission" date="2011-08" db="EMBL/GenBank/DDBJ databases">
        <title>The Genome Sequence of Plasmodium vivax India VII.</title>
        <authorList>
            <consortium name="The Broad Institute Genome Sequencing Platform"/>
            <consortium name="The Broad Institute Genome Sequencing Center for Infectious Disease"/>
            <person name="Neafsey D."/>
            <person name="Carlton J."/>
            <person name="Barnwell J."/>
            <person name="Collins W."/>
            <person name="Escalante A."/>
            <person name="Mullikin J."/>
            <person name="Saul A."/>
            <person name="Guigo R."/>
            <person name="Camara F."/>
            <person name="Young S.K."/>
            <person name="Zeng Q."/>
            <person name="Gargeya S."/>
            <person name="Fitzgerald M."/>
            <person name="Haas B."/>
            <person name="Abouelleil A."/>
            <person name="Alvarado L."/>
            <person name="Arachchi H.M."/>
            <person name="Berlin A."/>
            <person name="Brown A."/>
            <person name="Chapman S.B."/>
            <person name="Chen Z."/>
            <person name="Dunbar C."/>
            <person name="Freedman E."/>
            <person name="Gearin G."/>
            <person name="Gellesch M."/>
            <person name="Goldberg J."/>
            <person name="Griggs A."/>
            <person name="Gujja S."/>
            <person name="Heiman D."/>
            <person name="Howarth C."/>
            <person name="Larson L."/>
            <person name="Lui A."/>
            <person name="MacDonald P.J.P."/>
            <person name="Montmayeur A."/>
            <person name="Murphy C."/>
            <person name="Neiman D."/>
            <person name="Pearson M."/>
            <person name="Priest M."/>
            <person name="Roberts A."/>
            <person name="Saif S."/>
            <person name="Shea T."/>
            <person name="Shenoy N."/>
            <person name="Sisk P."/>
            <person name="Stolte C."/>
            <person name="Sykes S."/>
            <person name="Wortman J."/>
            <person name="Nusbaum C."/>
            <person name="Birren B."/>
        </authorList>
    </citation>
    <scope>NUCLEOTIDE SEQUENCE [LARGE SCALE GENOMIC DNA]</scope>
    <source>
        <strain evidence="2 3">India VII</strain>
    </source>
</reference>
<evidence type="ECO:0000256" key="1">
    <source>
        <dbReference type="SAM" id="SignalP"/>
    </source>
</evidence>
<name>A0A0J9SAH6_PLAVI</name>
<protein>
    <submittedName>
        <fullName evidence="2">Rhoptry-associated protein 2</fullName>
    </submittedName>
</protein>
<dbReference type="OrthoDB" id="370145at2759"/>
<dbReference type="AlphaFoldDB" id="A0A0J9SAH6"/>
<accession>A0A0J9SAH6</accession>
<gene>
    <name evidence="2" type="ORF">PVIIG_04200</name>
</gene>
<dbReference type="EMBL" id="KQ234312">
    <property type="protein sequence ID" value="KMZ79945.1"/>
    <property type="molecule type" value="Genomic_DNA"/>
</dbReference>
<proteinExistence type="predicted"/>
<organism evidence="2 3">
    <name type="scientific">Plasmodium vivax India VII</name>
    <dbReference type="NCBI Taxonomy" id="1077284"/>
    <lineage>
        <taxon>Eukaryota</taxon>
        <taxon>Sar</taxon>
        <taxon>Alveolata</taxon>
        <taxon>Apicomplexa</taxon>
        <taxon>Aconoidasida</taxon>
        <taxon>Haemosporida</taxon>
        <taxon>Plasmodiidae</taxon>
        <taxon>Plasmodium</taxon>
        <taxon>Plasmodium (Plasmodium)</taxon>
    </lineage>
</organism>
<dbReference type="Proteomes" id="UP000053562">
    <property type="component" value="Unassembled WGS sequence"/>
</dbReference>
<evidence type="ECO:0000313" key="2">
    <source>
        <dbReference type="EMBL" id="KMZ79945.1"/>
    </source>
</evidence>
<feature type="signal peptide" evidence="1">
    <location>
        <begin position="1"/>
        <end position="21"/>
    </location>
</feature>